<reference evidence="2" key="1">
    <citation type="submission" date="2016-10" db="EMBL/GenBank/DDBJ databases">
        <authorList>
            <person name="Varghese N."/>
            <person name="Submissions S."/>
        </authorList>
    </citation>
    <scope>NUCLEOTIDE SEQUENCE [LARGE SCALE GENOMIC DNA]</scope>
    <source>
        <strain evidence="2">Gh-48</strain>
    </source>
</reference>
<evidence type="ECO:0000313" key="1">
    <source>
        <dbReference type="EMBL" id="SEO70916.1"/>
    </source>
</evidence>
<gene>
    <name evidence="1" type="ORF">SAMN05192574_11167</name>
</gene>
<proteinExistence type="predicted"/>
<sequence>MKQQLSINYQNIKLLNAIKSIEIQTFYSYFNPK</sequence>
<dbReference type="Proteomes" id="UP000198942">
    <property type="component" value="Unassembled WGS sequence"/>
</dbReference>
<protein>
    <submittedName>
        <fullName evidence="1">Uncharacterized protein</fullName>
    </submittedName>
</protein>
<organism evidence="1 2">
    <name type="scientific">Mucilaginibacter gossypiicola</name>
    <dbReference type="NCBI Taxonomy" id="551995"/>
    <lineage>
        <taxon>Bacteria</taxon>
        <taxon>Pseudomonadati</taxon>
        <taxon>Bacteroidota</taxon>
        <taxon>Sphingobacteriia</taxon>
        <taxon>Sphingobacteriales</taxon>
        <taxon>Sphingobacteriaceae</taxon>
        <taxon>Mucilaginibacter</taxon>
    </lineage>
</organism>
<accession>A0A1H8RX96</accession>
<keyword evidence="2" id="KW-1185">Reference proteome</keyword>
<name>A0A1H8RX96_9SPHI</name>
<evidence type="ECO:0000313" key="2">
    <source>
        <dbReference type="Proteomes" id="UP000198942"/>
    </source>
</evidence>
<dbReference type="AlphaFoldDB" id="A0A1H8RX96"/>
<dbReference type="EMBL" id="FOCL01000011">
    <property type="protein sequence ID" value="SEO70916.1"/>
    <property type="molecule type" value="Genomic_DNA"/>
</dbReference>